<proteinExistence type="predicted"/>
<accession>A0A0E9WCP1</accession>
<protein>
    <submittedName>
        <fullName evidence="1">Uncharacterized protein</fullName>
    </submittedName>
</protein>
<reference evidence="1" key="2">
    <citation type="journal article" date="2015" name="Fish Shellfish Immunol.">
        <title>Early steps in the European eel (Anguilla anguilla)-Vibrio vulnificus interaction in the gills: Role of the RtxA13 toxin.</title>
        <authorList>
            <person name="Callol A."/>
            <person name="Pajuelo D."/>
            <person name="Ebbesson L."/>
            <person name="Teles M."/>
            <person name="MacKenzie S."/>
            <person name="Amaro C."/>
        </authorList>
    </citation>
    <scope>NUCLEOTIDE SEQUENCE</scope>
</reference>
<name>A0A0E9WCP1_ANGAN</name>
<reference evidence="1" key="1">
    <citation type="submission" date="2014-11" db="EMBL/GenBank/DDBJ databases">
        <authorList>
            <person name="Amaro Gonzalez C."/>
        </authorList>
    </citation>
    <scope>NUCLEOTIDE SEQUENCE</scope>
</reference>
<organism evidence="1">
    <name type="scientific">Anguilla anguilla</name>
    <name type="common">European freshwater eel</name>
    <name type="synonym">Muraena anguilla</name>
    <dbReference type="NCBI Taxonomy" id="7936"/>
    <lineage>
        <taxon>Eukaryota</taxon>
        <taxon>Metazoa</taxon>
        <taxon>Chordata</taxon>
        <taxon>Craniata</taxon>
        <taxon>Vertebrata</taxon>
        <taxon>Euteleostomi</taxon>
        <taxon>Actinopterygii</taxon>
        <taxon>Neopterygii</taxon>
        <taxon>Teleostei</taxon>
        <taxon>Anguilliformes</taxon>
        <taxon>Anguillidae</taxon>
        <taxon>Anguilla</taxon>
    </lineage>
</organism>
<dbReference type="EMBL" id="GBXM01020501">
    <property type="protein sequence ID" value="JAH88076.1"/>
    <property type="molecule type" value="Transcribed_RNA"/>
</dbReference>
<dbReference type="AlphaFoldDB" id="A0A0E9WCP1"/>
<sequence>MPLVRDQRLCTVHLAKCVILISFFTYNRVCGCTV</sequence>
<evidence type="ECO:0000313" key="1">
    <source>
        <dbReference type="EMBL" id="JAH88076.1"/>
    </source>
</evidence>